<dbReference type="Proteomes" id="UP000623681">
    <property type="component" value="Unassembled WGS sequence"/>
</dbReference>
<dbReference type="PANTHER" id="PTHR39179:SF1">
    <property type="entry name" value="SPORE COAT PROTEIN I"/>
    <property type="match status" value="1"/>
</dbReference>
<reference evidence="1" key="1">
    <citation type="submission" date="2021-01" db="EMBL/GenBank/DDBJ databases">
        <title>Genome public.</title>
        <authorList>
            <person name="Liu C."/>
            <person name="Sun Q."/>
        </authorList>
    </citation>
    <scope>NUCLEOTIDE SEQUENCE</scope>
    <source>
        <strain evidence="1">YIM B02565</strain>
    </source>
</reference>
<proteinExistence type="predicted"/>
<dbReference type="GO" id="GO:0042601">
    <property type="term" value="C:endospore-forming forespore"/>
    <property type="evidence" value="ECO:0007669"/>
    <property type="project" value="TreeGrafter"/>
</dbReference>
<dbReference type="Gene3D" id="3.90.1200.10">
    <property type="match status" value="1"/>
</dbReference>
<comment type="caution">
    <text evidence="1">The sequence shown here is derived from an EMBL/GenBank/DDBJ whole genome shotgun (WGS) entry which is preliminary data.</text>
</comment>
<dbReference type="PANTHER" id="PTHR39179">
    <property type="entry name" value="SPORE COAT PROTEIN I"/>
    <property type="match status" value="1"/>
</dbReference>
<evidence type="ECO:0000313" key="1">
    <source>
        <dbReference type="EMBL" id="MBL4932712.1"/>
    </source>
</evidence>
<dbReference type="InterPro" id="IPR047175">
    <property type="entry name" value="CotS-like"/>
</dbReference>
<dbReference type="RefSeq" id="WP_202768055.1">
    <property type="nucleotide sequence ID" value="NZ_JAESWA010000022.1"/>
</dbReference>
<dbReference type="EMBL" id="JAESWA010000022">
    <property type="protein sequence ID" value="MBL4932712.1"/>
    <property type="molecule type" value="Genomic_DNA"/>
</dbReference>
<evidence type="ECO:0000313" key="2">
    <source>
        <dbReference type="Proteomes" id="UP000623681"/>
    </source>
</evidence>
<accession>A0A937K4J0</accession>
<protein>
    <submittedName>
        <fullName evidence="1">Uncharacterized protein</fullName>
    </submittedName>
</protein>
<organism evidence="1 2">
    <name type="scientific">Clostridium paridis</name>
    <dbReference type="NCBI Taxonomy" id="2803863"/>
    <lineage>
        <taxon>Bacteria</taxon>
        <taxon>Bacillati</taxon>
        <taxon>Bacillota</taxon>
        <taxon>Clostridia</taxon>
        <taxon>Eubacteriales</taxon>
        <taxon>Clostridiaceae</taxon>
        <taxon>Clostridium</taxon>
    </lineage>
</organism>
<dbReference type="AlphaFoldDB" id="A0A937K4J0"/>
<keyword evidence="2" id="KW-1185">Reference proteome</keyword>
<gene>
    <name evidence="1" type="ORF">JK634_12930</name>
</gene>
<name>A0A937K4J0_9CLOT</name>
<sequence length="241" mass="28585">MRFLTLEQYLNNRDVLINKEEFDSTGAKLKIEDIYSQLDIINEIHKILSEYPYDIIPTVPSRIGEDFEEFKVLYRKVSRAALKDYYPEHIKDKVYKVLLNAEKAIGYIDNSNYLSILRRAMDNGEIILGNCDFRHLKYNEKIIINSVKGVCYNIIESDYGKFLMKLRKYSVVTSYGGFIDYIVKNEKLQDNSKVFLMGYILYPQESMKLLQKYKEGKKQWNEETFYYKFMKACEFDNSITI</sequence>